<accession>A0AAD1M067</accession>
<protein>
    <submittedName>
        <fullName evidence="2">Uncharacterized protein</fullName>
    </submittedName>
</protein>
<name>A0AAD1M067_MYCXE</name>
<dbReference type="KEGG" id="mxe:MYXE_09190"/>
<reference evidence="2 3" key="1">
    <citation type="submission" date="2019-12" db="EMBL/GenBank/DDBJ databases">
        <title>Complete genome sequence of Mycolicibacterium xenopi str. JCM15661T.</title>
        <authorList>
            <person name="Yoshida M."/>
            <person name="Fukano H."/>
            <person name="Asakura T."/>
            <person name="Hoshino Y."/>
        </authorList>
    </citation>
    <scope>NUCLEOTIDE SEQUENCE [LARGE SCALE GENOMIC DNA]</scope>
    <source>
        <strain evidence="2 3">JCM 15661T</strain>
    </source>
</reference>
<gene>
    <name evidence="2" type="ORF">MYXE_09190</name>
</gene>
<evidence type="ECO:0000313" key="3">
    <source>
        <dbReference type="Proteomes" id="UP000464624"/>
    </source>
</evidence>
<evidence type="ECO:0000313" key="2">
    <source>
        <dbReference type="EMBL" id="BBU21130.1"/>
    </source>
</evidence>
<feature type="region of interest" description="Disordered" evidence="1">
    <location>
        <begin position="34"/>
        <end position="69"/>
    </location>
</feature>
<dbReference type="EMBL" id="AP022314">
    <property type="protein sequence ID" value="BBU21130.1"/>
    <property type="molecule type" value="Genomic_DNA"/>
</dbReference>
<proteinExistence type="predicted"/>
<sequence>MQAGESVDQTAGMLDLTAVGQCIRLRTLGNNVFEDEEAAGTDGRAGEPGPRCNNHPTRPRPAGKQTSLTAMSSAATIARFFAVRGVLFTNSCDGLPAALAASFHSTAGLRRSVVPVVPPRGVTDNATAPGTFLARYAVSHSSVASPALDGVRTRGSVATLQIQADRWPSYLPRPSPLAWPRCFTVSRGVGANRARRSTFA</sequence>
<evidence type="ECO:0000256" key="1">
    <source>
        <dbReference type="SAM" id="MobiDB-lite"/>
    </source>
</evidence>
<dbReference type="AlphaFoldDB" id="A0AAD1M067"/>
<organism evidence="2 3">
    <name type="scientific">Mycobacterium xenopi</name>
    <dbReference type="NCBI Taxonomy" id="1789"/>
    <lineage>
        <taxon>Bacteria</taxon>
        <taxon>Bacillati</taxon>
        <taxon>Actinomycetota</taxon>
        <taxon>Actinomycetes</taxon>
        <taxon>Mycobacteriales</taxon>
        <taxon>Mycobacteriaceae</taxon>
        <taxon>Mycobacterium</taxon>
    </lineage>
</organism>
<dbReference type="Proteomes" id="UP000464624">
    <property type="component" value="Chromosome"/>
</dbReference>